<dbReference type="Proteomes" id="UP001143810">
    <property type="component" value="Unassembled WGS sequence"/>
</dbReference>
<dbReference type="AlphaFoldDB" id="A0A9X2P2F3"/>
<feature type="domain" description="Polymerase nucleotidyl transferase" evidence="10">
    <location>
        <begin position="12"/>
        <end position="81"/>
    </location>
</feature>
<keyword evidence="5" id="KW-0479">Metal-binding</keyword>
<accession>A0A9X2P2F3</accession>
<proteinExistence type="inferred from homology"/>
<name>A0A9X2P2F3_9BACE</name>
<evidence type="ECO:0000313" key="11">
    <source>
        <dbReference type="EMBL" id="MCR6505608.1"/>
    </source>
</evidence>
<sequence>MKSTLDYVNLLRRYFEEVARQEGVTKMALFGSVARGEQNEDSDVDVAYEGSPNLFLRIRMKMDLEQLFGCKVDVIRLRKQFSGTVFGDNLNKDLIYV</sequence>
<dbReference type="InterPro" id="IPR043519">
    <property type="entry name" value="NT_sf"/>
</dbReference>
<keyword evidence="13" id="KW-1185">Reference proteome</keyword>
<dbReference type="EMBL" id="JAMZED010000033">
    <property type="protein sequence ID" value="MCR6505608.1"/>
    <property type="molecule type" value="Genomic_DNA"/>
</dbReference>
<evidence type="ECO:0000313" key="13">
    <source>
        <dbReference type="Proteomes" id="UP001143192"/>
    </source>
</evidence>
<dbReference type="SUPFAM" id="SSF81301">
    <property type="entry name" value="Nucleotidyltransferase"/>
    <property type="match status" value="1"/>
</dbReference>
<dbReference type="PANTHER" id="PTHR33571">
    <property type="entry name" value="SSL8005 PROTEIN"/>
    <property type="match status" value="1"/>
</dbReference>
<organism evidence="12 14">
    <name type="scientific">Bacteroides muris</name>
    <name type="common">ex Fokt et al. 2023</name>
    <dbReference type="NCBI Taxonomy" id="2937417"/>
    <lineage>
        <taxon>Bacteria</taxon>
        <taxon>Pseudomonadati</taxon>
        <taxon>Bacteroidota</taxon>
        <taxon>Bacteroidia</taxon>
        <taxon>Bacteroidales</taxon>
        <taxon>Bacteroidaceae</taxon>
        <taxon>Bacteroides</taxon>
    </lineage>
</organism>
<evidence type="ECO:0000256" key="4">
    <source>
        <dbReference type="ARBA" id="ARBA00022695"/>
    </source>
</evidence>
<keyword evidence="8" id="KW-0460">Magnesium</keyword>
<dbReference type="Gene3D" id="3.30.460.10">
    <property type="entry name" value="Beta Polymerase, domain 2"/>
    <property type="match status" value="1"/>
</dbReference>
<gene>
    <name evidence="12" type="ORF">M1B78_18245</name>
    <name evidence="11" type="ORF">M1B79_13285</name>
</gene>
<keyword evidence="4" id="KW-0548">Nucleotidyltransferase</keyword>
<comment type="cofactor">
    <cofactor evidence="1">
        <name>Mg(2+)</name>
        <dbReference type="ChEBI" id="CHEBI:18420"/>
    </cofactor>
</comment>
<dbReference type="InterPro" id="IPR052038">
    <property type="entry name" value="Type-VII_TA_antitoxin"/>
</dbReference>
<reference evidence="12" key="1">
    <citation type="journal article" date="2022" name="Arch. Microbiol.">
        <title>Bacteroides muris sp. nov. isolated from the cecum of wild-derived house mice.</title>
        <authorList>
            <person name="Fokt H."/>
            <person name="Unni R."/>
            <person name="Repnik U."/>
            <person name="Schmitz R.A."/>
            <person name="Bramkamp M."/>
            <person name="Baines J.F."/>
            <person name="Unterweger D."/>
        </authorList>
    </citation>
    <scope>NUCLEOTIDE SEQUENCE</scope>
    <source>
        <strain evidence="11">KH365_2</strain>
        <strain evidence="12">KH569_7</strain>
    </source>
</reference>
<dbReference type="GO" id="GO:0005524">
    <property type="term" value="F:ATP binding"/>
    <property type="evidence" value="ECO:0007669"/>
    <property type="project" value="UniProtKB-KW"/>
</dbReference>
<protein>
    <submittedName>
        <fullName evidence="12">Nucleotidyltransferase domain-containing protein</fullName>
    </submittedName>
</protein>
<keyword evidence="7" id="KW-0067">ATP-binding</keyword>
<dbReference type="Pfam" id="PF01909">
    <property type="entry name" value="NTP_transf_2"/>
    <property type="match status" value="1"/>
</dbReference>
<dbReference type="PANTHER" id="PTHR33571:SF14">
    <property type="entry name" value="PROTEIN ADENYLYLTRANSFERASE MJ0435-RELATED"/>
    <property type="match status" value="1"/>
</dbReference>
<evidence type="ECO:0000313" key="14">
    <source>
        <dbReference type="Proteomes" id="UP001143810"/>
    </source>
</evidence>
<keyword evidence="2" id="KW-1277">Toxin-antitoxin system</keyword>
<dbReference type="CDD" id="cd05403">
    <property type="entry name" value="NT_KNTase_like"/>
    <property type="match status" value="1"/>
</dbReference>
<evidence type="ECO:0000256" key="3">
    <source>
        <dbReference type="ARBA" id="ARBA00022679"/>
    </source>
</evidence>
<keyword evidence="3" id="KW-0808">Transferase</keyword>
<evidence type="ECO:0000256" key="1">
    <source>
        <dbReference type="ARBA" id="ARBA00001946"/>
    </source>
</evidence>
<evidence type="ECO:0000256" key="8">
    <source>
        <dbReference type="ARBA" id="ARBA00022842"/>
    </source>
</evidence>
<evidence type="ECO:0000256" key="5">
    <source>
        <dbReference type="ARBA" id="ARBA00022723"/>
    </source>
</evidence>
<comment type="caution">
    <text evidence="12">The sequence shown here is derived from an EMBL/GenBank/DDBJ whole genome shotgun (WGS) entry which is preliminary data.</text>
</comment>
<dbReference type="EMBL" id="JAMZEE010000092">
    <property type="protein sequence ID" value="MCR6510028.1"/>
    <property type="molecule type" value="Genomic_DNA"/>
</dbReference>
<dbReference type="RefSeq" id="WP_120382064.1">
    <property type="nucleotide sequence ID" value="NZ_JAMZED010000033.1"/>
</dbReference>
<comment type="similarity">
    <text evidence="9">Belongs to the MntA antitoxin family.</text>
</comment>
<evidence type="ECO:0000313" key="12">
    <source>
        <dbReference type="EMBL" id="MCR6510028.1"/>
    </source>
</evidence>
<evidence type="ECO:0000256" key="2">
    <source>
        <dbReference type="ARBA" id="ARBA00022649"/>
    </source>
</evidence>
<evidence type="ECO:0000256" key="9">
    <source>
        <dbReference type="ARBA" id="ARBA00038276"/>
    </source>
</evidence>
<keyword evidence="6" id="KW-0547">Nucleotide-binding</keyword>
<dbReference type="Proteomes" id="UP001143192">
    <property type="component" value="Unassembled WGS sequence"/>
</dbReference>
<evidence type="ECO:0000259" key="10">
    <source>
        <dbReference type="Pfam" id="PF01909"/>
    </source>
</evidence>
<evidence type="ECO:0000256" key="6">
    <source>
        <dbReference type="ARBA" id="ARBA00022741"/>
    </source>
</evidence>
<dbReference type="GO" id="GO:0016779">
    <property type="term" value="F:nucleotidyltransferase activity"/>
    <property type="evidence" value="ECO:0007669"/>
    <property type="project" value="UniProtKB-KW"/>
</dbReference>
<dbReference type="InterPro" id="IPR002934">
    <property type="entry name" value="Polymerase_NTP_transf_dom"/>
</dbReference>
<reference evidence="12" key="2">
    <citation type="submission" date="2022-04" db="EMBL/GenBank/DDBJ databases">
        <authorList>
            <person name="Fokt H."/>
            <person name="Baines J."/>
        </authorList>
    </citation>
    <scope>NUCLEOTIDE SEQUENCE</scope>
    <source>
        <strain evidence="11">KH365_2</strain>
        <strain evidence="12">KH569_7</strain>
    </source>
</reference>
<dbReference type="GO" id="GO:0046872">
    <property type="term" value="F:metal ion binding"/>
    <property type="evidence" value="ECO:0007669"/>
    <property type="project" value="UniProtKB-KW"/>
</dbReference>
<evidence type="ECO:0000256" key="7">
    <source>
        <dbReference type="ARBA" id="ARBA00022840"/>
    </source>
</evidence>